<accession>A0A0S4QMY9</accession>
<sequence length="267" mass="28466">MREGRTGIGETTVHGLVADLVSGWNGGAVVDLGAGRGDTLVEIDARFAGAGVSLTAVDVDEGALAALSARLPAARVVRHDLSRPLPFADGAFDVAVSHNTLECLVEPAALLREVGRILRPGGRAVVAHTDFETIVVAIENRDLARRFLLTYAELPVLYANMAAADPWMGRRLAGLVRNSGLHLESVRAVTTVRTTLPEATELRLREVTEAVRRCAQAGRGRVAVEEIASWWEQLRAAEAAGTFFFSETAFVVMATRPGNLSGLSNGF</sequence>
<gene>
    <name evidence="2" type="ORF">Ga0074812_10756</name>
</gene>
<keyword evidence="3" id="KW-1185">Reference proteome</keyword>
<protein>
    <submittedName>
        <fullName evidence="2">Methyltransferase domain-containing protein</fullName>
    </submittedName>
</protein>
<dbReference type="CDD" id="cd02440">
    <property type="entry name" value="AdoMet_MTases"/>
    <property type="match status" value="1"/>
</dbReference>
<dbReference type="Proteomes" id="UP000198802">
    <property type="component" value="Unassembled WGS sequence"/>
</dbReference>
<evidence type="ECO:0000313" key="3">
    <source>
        <dbReference type="Proteomes" id="UP000198802"/>
    </source>
</evidence>
<dbReference type="GO" id="GO:0008757">
    <property type="term" value="F:S-adenosylmethionine-dependent methyltransferase activity"/>
    <property type="evidence" value="ECO:0007669"/>
    <property type="project" value="InterPro"/>
</dbReference>
<dbReference type="AlphaFoldDB" id="A0A0S4QMY9"/>
<evidence type="ECO:0000259" key="1">
    <source>
        <dbReference type="Pfam" id="PF08241"/>
    </source>
</evidence>
<dbReference type="SUPFAM" id="SSF53335">
    <property type="entry name" value="S-adenosyl-L-methionine-dependent methyltransferases"/>
    <property type="match status" value="1"/>
</dbReference>
<feature type="domain" description="Methyltransferase type 11" evidence="1">
    <location>
        <begin position="30"/>
        <end position="125"/>
    </location>
</feature>
<proteinExistence type="predicted"/>
<keyword evidence="2" id="KW-0808">Transferase</keyword>
<keyword evidence="2" id="KW-0489">Methyltransferase</keyword>
<dbReference type="GO" id="GO:0032259">
    <property type="term" value="P:methylation"/>
    <property type="evidence" value="ECO:0007669"/>
    <property type="project" value="UniProtKB-KW"/>
</dbReference>
<organism evidence="2 3">
    <name type="scientific">Parafrankia irregularis</name>
    <dbReference type="NCBI Taxonomy" id="795642"/>
    <lineage>
        <taxon>Bacteria</taxon>
        <taxon>Bacillati</taxon>
        <taxon>Actinomycetota</taxon>
        <taxon>Actinomycetes</taxon>
        <taxon>Frankiales</taxon>
        <taxon>Frankiaceae</taxon>
        <taxon>Parafrankia</taxon>
    </lineage>
</organism>
<dbReference type="InterPro" id="IPR013216">
    <property type="entry name" value="Methyltransf_11"/>
</dbReference>
<dbReference type="InterPro" id="IPR029063">
    <property type="entry name" value="SAM-dependent_MTases_sf"/>
</dbReference>
<evidence type="ECO:0000313" key="2">
    <source>
        <dbReference type="EMBL" id="CUU56172.1"/>
    </source>
</evidence>
<dbReference type="Gene3D" id="3.40.50.150">
    <property type="entry name" value="Vaccinia Virus protein VP39"/>
    <property type="match status" value="1"/>
</dbReference>
<dbReference type="RefSeq" id="WP_091275991.1">
    <property type="nucleotide sequence ID" value="NZ_FAOZ01000007.1"/>
</dbReference>
<dbReference type="PANTHER" id="PTHR43464">
    <property type="entry name" value="METHYLTRANSFERASE"/>
    <property type="match status" value="1"/>
</dbReference>
<name>A0A0S4QMY9_9ACTN</name>
<dbReference type="EMBL" id="FAOZ01000007">
    <property type="protein sequence ID" value="CUU56172.1"/>
    <property type="molecule type" value="Genomic_DNA"/>
</dbReference>
<dbReference type="Pfam" id="PF08241">
    <property type="entry name" value="Methyltransf_11"/>
    <property type="match status" value="1"/>
</dbReference>
<reference evidence="3" key="1">
    <citation type="submission" date="2015-11" db="EMBL/GenBank/DDBJ databases">
        <authorList>
            <person name="Varghese N."/>
        </authorList>
    </citation>
    <scope>NUCLEOTIDE SEQUENCE [LARGE SCALE GENOMIC DNA]</scope>
    <source>
        <strain evidence="3">DSM 45899</strain>
    </source>
</reference>